<protein>
    <submittedName>
        <fullName evidence="2">Nucleoside-diphosphate-sugar epimerase</fullName>
    </submittedName>
</protein>
<evidence type="ECO:0000313" key="3">
    <source>
        <dbReference type="Proteomes" id="UP000007058"/>
    </source>
</evidence>
<dbReference type="KEGG" id="mag:amb0797"/>
<reference evidence="2 3" key="1">
    <citation type="journal article" date="2005" name="DNA Res.">
        <title>Complete genome sequence of the facultative anaerobic magnetotactic bacterium Magnetospirillum sp. strain AMB-1.</title>
        <authorList>
            <person name="Matsunaga T."/>
            <person name="Okamura Y."/>
            <person name="Fukuda Y."/>
            <person name="Wahyudi A.T."/>
            <person name="Murase Y."/>
            <person name="Takeyama H."/>
        </authorList>
    </citation>
    <scope>NUCLEOTIDE SEQUENCE [LARGE SCALE GENOMIC DNA]</scope>
    <source>
        <strain evidence="3">ATCC 700264 / AMB-1</strain>
    </source>
</reference>
<evidence type="ECO:0000259" key="1">
    <source>
        <dbReference type="Pfam" id="PF01370"/>
    </source>
</evidence>
<dbReference type="RefSeq" id="WP_011383240.1">
    <property type="nucleotide sequence ID" value="NC_007626.1"/>
</dbReference>
<dbReference type="SUPFAM" id="SSF51735">
    <property type="entry name" value="NAD(P)-binding Rossmann-fold domains"/>
    <property type="match status" value="1"/>
</dbReference>
<dbReference type="HOGENOM" id="CLU_007383_4_0_5"/>
<dbReference type="InterPro" id="IPR036291">
    <property type="entry name" value="NAD(P)-bd_dom_sf"/>
</dbReference>
<evidence type="ECO:0000313" key="2">
    <source>
        <dbReference type="EMBL" id="BAE49601.1"/>
    </source>
</evidence>
<sequence>MYNILVTGGAGYLGSIMVPALLAAGHKVTVVDNFMFKQVSLAHCCSDPNFSVVRGDVRDMALMKRLLVGADVVIPLAALVGAPLCKADPFGAESINLTAQIELMKALSPNQRVLMPITNSGYGIGESGKFCTEETPMRPISLYGIHKVEVEKAVLDHSNSISFRLATVFGMAPRPRLDLLVNDFVYRAVYDRFVVLFESHFKRNFIHVRDVTGAFMHGLTNFETMKNRPYNVGLSSANLSKWELCEVIKKHLPDFVFVDAPMGEDPDKRDYIVSNERLEATGWAPQYDLDKGVVDLIKGYTMLKNTIYTNI</sequence>
<dbReference type="PANTHER" id="PTHR43245:SF23">
    <property type="entry name" value="NAD(P)-BINDING DOMAIN-CONTAINING PROTEIN"/>
    <property type="match status" value="1"/>
</dbReference>
<dbReference type="OrthoDB" id="9795501at2"/>
<feature type="domain" description="NAD-dependent epimerase/dehydratase" evidence="1">
    <location>
        <begin position="4"/>
        <end position="233"/>
    </location>
</feature>
<dbReference type="Proteomes" id="UP000007058">
    <property type="component" value="Chromosome"/>
</dbReference>
<dbReference type="CDD" id="cd08946">
    <property type="entry name" value="SDR_e"/>
    <property type="match status" value="1"/>
</dbReference>
<dbReference type="InterPro" id="IPR050177">
    <property type="entry name" value="Lipid_A_modif_metabolic_enz"/>
</dbReference>
<dbReference type="STRING" id="342108.amb0797"/>
<dbReference type="Gene3D" id="3.40.50.720">
    <property type="entry name" value="NAD(P)-binding Rossmann-like Domain"/>
    <property type="match status" value="1"/>
</dbReference>
<name>Q2W974_PARM1</name>
<gene>
    <name evidence="2" type="ordered locus">amb0797</name>
</gene>
<dbReference type="Pfam" id="PF01370">
    <property type="entry name" value="Epimerase"/>
    <property type="match status" value="1"/>
</dbReference>
<proteinExistence type="predicted"/>
<keyword evidence="3" id="KW-1185">Reference proteome</keyword>
<dbReference type="EMBL" id="AP007255">
    <property type="protein sequence ID" value="BAE49601.1"/>
    <property type="molecule type" value="Genomic_DNA"/>
</dbReference>
<accession>Q2W974</accession>
<organism evidence="2 3">
    <name type="scientific">Paramagnetospirillum magneticum (strain ATCC 700264 / AMB-1)</name>
    <name type="common">Magnetospirillum magneticum</name>
    <dbReference type="NCBI Taxonomy" id="342108"/>
    <lineage>
        <taxon>Bacteria</taxon>
        <taxon>Pseudomonadati</taxon>
        <taxon>Pseudomonadota</taxon>
        <taxon>Alphaproteobacteria</taxon>
        <taxon>Rhodospirillales</taxon>
        <taxon>Magnetospirillaceae</taxon>
        <taxon>Paramagnetospirillum</taxon>
    </lineage>
</organism>
<dbReference type="PANTHER" id="PTHR43245">
    <property type="entry name" value="BIFUNCTIONAL POLYMYXIN RESISTANCE PROTEIN ARNA"/>
    <property type="match status" value="1"/>
</dbReference>
<dbReference type="InterPro" id="IPR001509">
    <property type="entry name" value="Epimerase_deHydtase"/>
</dbReference>
<dbReference type="AlphaFoldDB" id="Q2W974"/>